<evidence type="ECO:0000259" key="2">
    <source>
        <dbReference type="PROSITE" id="PS50975"/>
    </source>
</evidence>
<protein>
    <submittedName>
        <fullName evidence="3">MvdC/MvdD family ATP grasp protein</fullName>
    </submittedName>
</protein>
<dbReference type="EMBL" id="JBIAXI010000037">
    <property type="protein sequence ID" value="MFF4778832.1"/>
    <property type="molecule type" value="Genomic_DNA"/>
</dbReference>
<gene>
    <name evidence="3" type="ORF">ACFY05_39000</name>
</gene>
<reference evidence="3 4" key="1">
    <citation type="submission" date="2024-10" db="EMBL/GenBank/DDBJ databases">
        <title>The Natural Products Discovery Center: Release of the First 8490 Sequenced Strains for Exploring Actinobacteria Biosynthetic Diversity.</title>
        <authorList>
            <person name="Kalkreuter E."/>
            <person name="Kautsar S.A."/>
            <person name="Yang D."/>
            <person name="Bader C.D."/>
            <person name="Teijaro C.N."/>
            <person name="Fluegel L."/>
            <person name="Davis C.M."/>
            <person name="Simpson J.R."/>
            <person name="Lauterbach L."/>
            <person name="Steele A.D."/>
            <person name="Gui C."/>
            <person name="Meng S."/>
            <person name="Li G."/>
            <person name="Viehrig K."/>
            <person name="Ye F."/>
            <person name="Su P."/>
            <person name="Kiefer A.F."/>
            <person name="Nichols A."/>
            <person name="Cepeda A.J."/>
            <person name="Yan W."/>
            <person name="Fan B."/>
            <person name="Jiang Y."/>
            <person name="Adhikari A."/>
            <person name="Zheng C.-J."/>
            <person name="Schuster L."/>
            <person name="Cowan T.M."/>
            <person name="Smanski M.J."/>
            <person name="Chevrette M.G."/>
            <person name="De Carvalho L.P.S."/>
            <person name="Shen B."/>
        </authorList>
    </citation>
    <scope>NUCLEOTIDE SEQUENCE [LARGE SCALE GENOMIC DNA]</scope>
    <source>
        <strain evidence="3 4">NPDC001281</strain>
    </source>
</reference>
<dbReference type="PANTHER" id="PTHR21621">
    <property type="entry name" value="RIBOSOMAL PROTEIN S6 MODIFICATION PROTEIN"/>
    <property type="match status" value="1"/>
</dbReference>
<organism evidence="3 4">
    <name type="scientific">Microtetraspora fusca</name>
    <dbReference type="NCBI Taxonomy" id="1997"/>
    <lineage>
        <taxon>Bacteria</taxon>
        <taxon>Bacillati</taxon>
        <taxon>Actinomycetota</taxon>
        <taxon>Actinomycetes</taxon>
        <taxon>Streptosporangiales</taxon>
        <taxon>Streptosporangiaceae</taxon>
        <taxon>Microtetraspora</taxon>
    </lineage>
</organism>
<comment type="caution">
    <text evidence="3">The sequence shown here is derived from an EMBL/GenBank/DDBJ whole genome shotgun (WGS) entry which is preliminary data.</text>
</comment>
<dbReference type="Gene3D" id="3.30.470.20">
    <property type="entry name" value="ATP-grasp fold, B domain"/>
    <property type="match status" value="1"/>
</dbReference>
<dbReference type="PANTHER" id="PTHR21621:SF0">
    <property type="entry name" value="BETA-CITRYLGLUTAMATE SYNTHASE B-RELATED"/>
    <property type="match status" value="1"/>
</dbReference>
<dbReference type="Pfam" id="PF21068">
    <property type="entry name" value="ATPgraspMvdD"/>
    <property type="match status" value="1"/>
</dbReference>
<keyword evidence="1" id="KW-0547">Nucleotide-binding</keyword>
<proteinExistence type="predicted"/>
<dbReference type="Proteomes" id="UP001602119">
    <property type="component" value="Unassembled WGS sequence"/>
</dbReference>
<dbReference type="RefSeq" id="WP_387347432.1">
    <property type="nucleotide sequence ID" value="NZ_JBIAXI010000037.1"/>
</dbReference>
<sequence length="335" mass="37477">MLLVLSDRGDVTVDMVLPKIESRGLPVVWWDPGDFPSGGRVTATFIGDRPSFVLSTQELVLDLAEVTAVWVRRPNAPSAAINMTEPTQRAHVDRVSRFFMSGLWELLPVPWFPARLPVVDRAHNKLVHLDRAVRLGFAIPETVMTNDPAALVPAYARSGGRLVAKLFDSHRFLLDGQDHRVYTTLVTRRHLTSRHRLQHEPVILQPYVPKAVELRVMVVGERAFAAEIDAGSSRAARDDWRHYDDGRVRYGVHHLPADVERRCLDLVADLGLAYGAIDLILRPDGEYVFLEINPNGEWGWLEAATGLPIGDAVAEWLVTAARRGKEVAHHDEQPS</sequence>
<evidence type="ECO:0000256" key="1">
    <source>
        <dbReference type="PROSITE-ProRule" id="PRU00409"/>
    </source>
</evidence>
<dbReference type="SUPFAM" id="SSF56059">
    <property type="entry name" value="Glutathione synthetase ATP-binding domain-like"/>
    <property type="match status" value="1"/>
</dbReference>
<evidence type="ECO:0000313" key="3">
    <source>
        <dbReference type="EMBL" id="MFF4778832.1"/>
    </source>
</evidence>
<feature type="domain" description="ATP-grasp" evidence="2">
    <location>
        <begin position="129"/>
        <end position="318"/>
    </location>
</feature>
<keyword evidence="1" id="KW-0067">ATP-binding</keyword>
<dbReference type="InterPro" id="IPR011761">
    <property type="entry name" value="ATP-grasp"/>
</dbReference>
<keyword evidence="4" id="KW-1185">Reference proteome</keyword>
<accession>A0ABW6VJS7</accession>
<dbReference type="PROSITE" id="PS50975">
    <property type="entry name" value="ATP_GRASP"/>
    <property type="match status" value="1"/>
</dbReference>
<name>A0ABW6VJS7_MICFU</name>
<dbReference type="InterPro" id="IPR048936">
    <property type="entry name" value="MvdD-like_ATPgrasp"/>
</dbReference>
<evidence type="ECO:0000313" key="4">
    <source>
        <dbReference type="Proteomes" id="UP001602119"/>
    </source>
</evidence>